<name>A0A840SMW9_9RHOB</name>
<dbReference type="InterPro" id="IPR050631">
    <property type="entry name" value="PheA/TfdB_FAD_monoxygenase"/>
</dbReference>
<evidence type="ECO:0000259" key="2">
    <source>
        <dbReference type="Pfam" id="PF01494"/>
    </source>
</evidence>
<dbReference type="SUPFAM" id="SSF51905">
    <property type="entry name" value="FAD/NAD(P)-binding domain"/>
    <property type="match status" value="1"/>
</dbReference>
<evidence type="ECO:0000313" key="3">
    <source>
        <dbReference type="EMBL" id="MBB5222344.1"/>
    </source>
</evidence>
<dbReference type="NCBIfam" id="NF006002">
    <property type="entry name" value="PRK08132.1"/>
    <property type="match status" value="1"/>
</dbReference>
<evidence type="ECO:0000313" key="4">
    <source>
        <dbReference type="Proteomes" id="UP000549457"/>
    </source>
</evidence>
<dbReference type="Proteomes" id="UP000549457">
    <property type="component" value="Unassembled WGS sequence"/>
</dbReference>
<dbReference type="EMBL" id="JACHFM010000002">
    <property type="protein sequence ID" value="MBB5222344.1"/>
    <property type="molecule type" value="Genomic_DNA"/>
</dbReference>
<dbReference type="GO" id="GO:0008688">
    <property type="term" value="F:3-(3-hydroxyphenyl)propionate hydroxylase activity"/>
    <property type="evidence" value="ECO:0007669"/>
    <property type="project" value="UniProtKB-EC"/>
</dbReference>
<comment type="caution">
    <text evidence="3">The sequence shown here is derived from an EMBL/GenBank/DDBJ whole genome shotgun (WGS) entry which is preliminary data.</text>
</comment>
<dbReference type="Gene3D" id="3.30.70.2450">
    <property type="match status" value="1"/>
</dbReference>
<reference evidence="3 4" key="1">
    <citation type="submission" date="2020-08" db="EMBL/GenBank/DDBJ databases">
        <title>Genomic Encyclopedia of Type Strains, Phase IV (KMG-IV): sequencing the most valuable type-strain genomes for metagenomic binning, comparative biology and taxonomic classification.</title>
        <authorList>
            <person name="Goeker M."/>
        </authorList>
    </citation>
    <scope>NUCLEOTIDE SEQUENCE [LARGE SCALE GENOMIC DNA]</scope>
    <source>
        <strain evidence="3 4">DSM 101730</strain>
    </source>
</reference>
<keyword evidence="4" id="KW-1185">Reference proteome</keyword>
<dbReference type="Pfam" id="PF01494">
    <property type="entry name" value="FAD_binding_3"/>
    <property type="match status" value="1"/>
</dbReference>
<dbReference type="InterPro" id="IPR036188">
    <property type="entry name" value="FAD/NAD-bd_sf"/>
</dbReference>
<dbReference type="RefSeq" id="WP_184149021.1">
    <property type="nucleotide sequence ID" value="NZ_JACHFM010000002.1"/>
</dbReference>
<dbReference type="PANTHER" id="PTHR43476">
    <property type="entry name" value="3-(3-HYDROXY-PHENYL)PROPIONATE/3-HYDROXYCINNAMIC ACID HYDROXYLASE"/>
    <property type="match status" value="1"/>
</dbReference>
<dbReference type="Gene3D" id="3.50.50.60">
    <property type="entry name" value="FAD/NAD(P)-binding domain"/>
    <property type="match status" value="1"/>
</dbReference>
<sequence>MRPQGRAPTESLYFTYPHFDAPEGAARERLAADTRVAIVGAGPVGMVAALTLAREGVASVLLDNKATFNDGSRAICVSRSSFAILESLGAVAPFLDKALGWTMGRSFFRGTQILEFEMSDPASEKYRPMYNLQQQYIEQYLWDAVAREPLIETRWQSEVTGITDHPDAVELTVTDPQATYAFRADWVLACDGARSPIRRMKGLRLKGENYEGRYVIADIRSGHDYPTIRRALFDPACRPGGTVLVHKQPDDIWRIDYQLADDEDEAEALQEANVRASVAAVLADLGETGPWDLEWWSVYSANTLLLDEYRHGRTFFVGDSAHIVPIFGVRGLNNGLADGQNIGWKLGHVLTGRAGEDLLDSYSPERRGATLDVFANASKSARFMTPPTRGWTLMRDAALSLALDHPFAGGLANPRQMTPFTYAESPAVLPDDPAFTGGAGVGSALPDARVDGGFLSDRLGAGYTLICFDERLAEGVRSLPDAPDVVCLAPDSEAATVLAAGPQAAYLVRPDRHVAARWTTASAEAVRDALARVTFQSLPDNAAAGTVEA</sequence>
<keyword evidence="1 3" id="KW-0560">Oxidoreductase</keyword>
<dbReference type="InterPro" id="IPR002938">
    <property type="entry name" value="FAD-bd"/>
</dbReference>
<dbReference type="EC" id="1.14.13.127" evidence="3"/>
<organism evidence="3 4">
    <name type="scientific">Amaricoccus macauensis</name>
    <dbReference type="NCBI Taxonomy" id="57001"/>
    <lineage>
        <taxon>Bacteria</taxon>
        <taxon>Pseudomonadati</taxon>
        <taxon>Pseudomonadota</taxon>
        <taxon>Alphaproteobacteria</taxon>
        <taxon>Rhodobacterales</taxon>
        <taxon>Paracoccaceae</taxon>
        <taxon>Amaricoccus</taxon>
    </lineage>
</organism>
<dbReference type="PANTHER" id="PTHR43476:SF5">
    <property type="entry name" value="FAD-DEPENDENT MONOOXYGENASE"/>
    <property type="match status" value="1"/>
</dbReference>
<gene>
    <name evidence="3" type="ORF">HNP73_002280</name>
</gene>
<dbReference type="Gene3D" id="3.40.30.120">
    <property type="match status" value="1"/>
</dbReference>
<proteinExistence type="predicted"/>
<evidence type="ECO:0000256" key="1">
    <source>
        <dbReference type="ARBA" id="ARBA00023002"/>
    </source>
</evidence>
<dbReference type="PRINTS" id="PR00420">
    <property type="entry name" value="RNGMNOXGNASE"/>
</dbReference>
<dbReference type="AlphaFoldDB" id="A0A840SMW9"/>
<dbReference type="GO" id="GO:0071949">
    <property type="term" value="F:FAD binding"/>
    <property type="evidence" value="ECO:0007669"/>
    <property type="project" value="InterPro"/>
</dbReference>
<protein>
    <submittedName>
        <fullName evidence="3">3-(3-hydroxy-phenyl)propionate hydroxylase</fullName>
        <ecNumber evidence="3">1.14.13.127</ecNumber>
    </submittedName>
</protein>
<feature type="domain" description="FAD-binding" evidence="2">
    <location>
        <begin position="33"/>
        <end position="370"/>
    </location>
</feature>
<accession>A0A840SMW9</accession>